<evidence type="ECO:0000256" key="6">
    <source>
        <dbReference type="ARBA" id="ARBA00023306"/>
    </source>
</evidence>
<dbReference type="GO" id="GO:0043093">
    <property type="term" value="P:FtsZ-dependent cytokinesis"/>
    <property type="evidence" value="ECO:0007669"/>
    <property type="project" value="TreeGrafter"/>
</dbReference>
<accession>A0A7V1PTB1</accession>
<dbReference type="GO" id="GO:0030428">
    <property type="term" value="C:cell septum"/>
    <property type="evidence" value="ECO:0007669"/>
    <property type="project" value="TreeGrafter"/>
</dbReference>
<evidence type="ECO:0000256" key="7">
    <source>
        <dbReference type="ARBA" id="ARBA00024910"/>
    </source>
</evidence>
<dbReference type="GO" id="GO:0005829">
    <property type="term" value="C:cytosol"/>
    <property type="evidence" value="ECO:0007669"/>
    <property type="project" value="TreeGrafter"/>
</dbReference>
<sequence length="95" mass="10881">MAPGQIKVNIFGSEYSLIGDEDENSVRQIAAIVDEKMREIDHSTNITSITKIAILAALNIAEELIQERQYRDRLLEQINEEARKMNHKISELLDE</sequence>
<dbReference type="Proteomes" id="UP000886005">
    <property type="component" value="Unassembled WGS sequence"/>
</dbReference>
<dbReference type="SUPFAM" id="SSF102829">
    <property type="entry name" value="Cell division protein ZapA-like"/>
    <property type="match status" value="1"/>
</dbReference>
<dbReference type="AlphaFoldDB" id="A0A7V1PTB1"/>
<dbReference type="GO" id="GO:0000917">
    <property type="term" value="P:division septum assembly"/>
    <property type="evidence" value="ECO:0007669"/>
    <property type="project" value="UniProtKB-KW"/>
</dbReference>
<protein>
    <recommendedName>
        <fullName evidence="2">Cell division protein ZapA</fullName>
    </recommendedName>
    <alternativeName>
        <fullName evidence="9">Z ring-associated protein ZapA</fullName>
    </alternativeName>
</protein>
<evidence type="ECO:0000256" key="2">
    <source>
        <dbReference type="ARBA" id="ARBA00015195"/>
    </source>
</evidence>
<keyword evidence="3" id="KW-0963">Cytoplasm</keyword>
<comment type="function">
    <text evidence="7">Activator of cell division through the inhibition of FtsZ GTPase activity, therefore promoting FtsZ assembly into bundles of protofilaments necessary for the formation of the division Z ring. It is recruited early at mid-cell but it is not essential for cell division.</text>
</comment>
<dbReference type="GO" id="GO:0000921">
    <property type="term" value="P:septin ring assembly"/>
    <property type="evidence" value="ECO:0007669"/>
    <property type="project" value="TreeGrafter"/>
</dbReference>
<name>A0A7V1PTB1_CALAY</name>
<proteinExistence type="predicted"/>
<evidence type="ECO:0000256" key="3">
    <source>
        <dbReference type="ARBA" id="ARBA00022490"/>
    </source>
</evidence>
<reference evidence="10" key="1">
    <citation type="journal article" date="2020" name="mSystems">
        <title>Genome- and Community-Level Interaction Insights into Carbon Utilization and Element Cycling Functions of Hydrothermarchaeota in Hydrothermal Sediment.</title>
        <authorList>
            <person name="Zhou Z."/>
            <person name="Liu Y."/>
            <person name="Xu W."/>
            <person name="Pan J."/>
            <person name="Luo Z.H."/>
            <person name="Li M."/>
        </authorList>
    </citation>
    <scope>NUCLEOTIDE SEQUENCE [LARGE SCALE GENOMIC DNA]</scope>
    <source>
        <strain evidence="10">HyVt-456</strain>
    </source>
</reference>
<evidence type="ECO:0000256" key="5">
    <source>
        <dbReference type="ARBA" id="ARBA00023210"/>
    </source>
</evidence>
<keyword evidence="6" id="KW-0131">Cell cycle</keyword>
<evidence type="ECO:0000256" key="9">
    <source>
        <dbReference type="ARBA" id="ARBA00033158"/>
    </source>
</evidence>
<comment type="caution">
    <text evidence="10">The sequence shown here is derived from an EMBL/GenBank/DDBJ whole genome shotgun (WGS) entry which is preliminary data.</text>
</comment>
<comment type="subunit">
    <text evidence="8">Homodimer. Interacts with FtsZ.</text>
</comment>
<dbReference type="GO" id="GO:0032153">
    <property type="term" value="C:cell division site"/>
    <property type="evidence" value="ECO:0007669"/>
    <property type="project" value="TreeGrafter"/>
</dbReference>
<dbReference type="InterPro" id="IPR042233">
    <property type="entry name" value="Cell_div_ZapA_N"/>
</dbReference>
<dbReference type="Pfam" id="PF05164">
    <property type="entry name" value="ZapA"/>
    <property type="match status" value="1"/>
</dbReference>
<evidence type="ECO:0000313" key="10">
    <source>
        <dbReference type="EMBL" id="HED09418.1"/>
    </source>
</evidence>
<dbReference type="InterPro" id="IPR036192">
    <property type="entry name" value="Cell_div_ZapA-like_sf"/>
</dbReference>
<dbReference type="PANTHER" id="PTHR34981:SF1">
    <property type="entry name" value="CELL DIVISION PROTEIN ZAPA"/>
    <property type="match status" value="1"/>
</dbReference>
<dbReference type="Gene3D" id="1.20.5.50">
    <property type="match status" value="1"/>
</dbReference>
<dbReference type="PANTHER" id="PTHR34981">
    <property type="entry name" value="CELL DIVISION PROTEIN ZAPA"/>
    <property type="match status" value="1"/>
</dbReference>
<dbReference type="InterPro" id="IPR007838">
    <property type="entry name" value="Cell_div_ZapA-like"/>
</dbReference>
<dbReference type="Gene3D" id="3.30.160.880">
    <property type="entry name" value="Cell division protein ZapA protomer, N-terminal domain"/>
    <property type="match status" value="1"/>
</dbReference>
<evidence type="ECO:0000256" key="8">
    <source>
        <dbReference type="ARBA" id="ARBA00026068"/>
    </source>
</evidence>
<comment type="subcellular location">
    <subcellularLocation>
        <location evidence="1">Cytoplasm</location>
    </subcellularLocation>
</comment>
<dbReference type="EMBL" id="DRLD01000055">
    <property type="protein sequence ID" value="HED09418.1"/>
    <property type="molecule type" value="Genomic_DNA"/>
</dbReference>
<gene>
    <name evidence="10" type="primary">zapA</name>
    <name evidence="10" type="ORF">ENJ10_01895</name>
</gene>
<evidence type="ECO:0000256" key="4">
    <source>
        <dbReference type="ARBA" id="ARBA00022618"/>
    </source>
</evidence>
<organism evidence="10">
    <name type="scientific">Caldithrix abyssi</name>
    <dbReference type="NCBI Taxonomy" id="187145"/>
    <lineage>
        <taxon>Bacteria</taxon>
        <taxon>Pseudomonadati</taxon>
        <taxon>Calditrichota</taxon>
        <taxon>Calditrichia</taxon>
        <taxon>Calditrichales</taxon>
        <taxon>Calditrichaceae</taxon>
        <taxon>Caldithrix</taxon>
    </lineage>
</organism>
<keyword evidence="4 10" id="KW-0132">Cell division</keyword>
<keyword evidence="5" id="KW-0717">Septation</keyword>
<evidence type="ECO:0000256" key="1">
    <source>
        <dbReference type="ARBA" id="ARBA00004496"/>
    </source>
</evidence>